<sequence>MTTRWPARSRAAACFSQGWPSSGWPWIGTTGCPVPWSSWESSMPVVFSWPTVMNGMVSAAFRSGAWRGEVGRWQRTGSRWPVGRSPDVIEPVAGNRG</sequence>
<proteinExistence type="predicted"/>
<accession>A0A0M8QL15</accession>
<protein>
    <submittedName>
        <fullName evidence="1">Uncharacterized protein</fullName>
    </submittedName>
</protein>
<dbReference type="AlphaFoldDB" id="A0A0M8QL15"/>
<dbReference type="EMBL" id="LGCN01000074">
    <property type="protein sequence ID" value="KOT42609.1"/>
    <property type="molecule type" value="Genomic_DNA"/>
</dbReference>
<name>A0A0M8QL15_9ACTN</name>
<keyword evidence="2" id="KW-1185">Reference proteome</keyword>
<evidence type="ECO:0000313" key="2">
    <source>
        <dbReference type="Proteomes" id="UP000037773"/>
    </source>
</evidence>
<organism evidence="1 2">
    <name type="scientific">Streptomyces caelestis</name>
    <dbReference type="NCBI Taxonomy" id="36816"/>
    <lineage>
        <taxon>Bacteria</taxon>
        <taxon>Bacillati</taxon>
        <taxon>Actinomycetota</taxon>
        <taxon>Actinomycetes</taxon>
        <taxon>Kitasatosporales</taxon>
        <taxon>Streptomycetaceae</taxon>
        <taxon>Streptomyces</taxon>
    </lineage>
</organism>
<evidence type="ECO:0000313" key="1">
    <source>
        <dbReference type="EMBL" id="KOT42609.1"/>
    </source>
</evidence>
<reference evidence="1 2" key="1">
    <citation type="submission" date="2015-07" db="EMBL/GenBank/DDBJ databases">
        <authorList>
            <person name="Noorani M."/>
        </authorList>
    </citation>
    <scope>NUCLEOTIDE SEQUENCE [LARGE SCALE GENOMIC DNA]</scope>
    <source>
        <strain evidence="1 2">NRRL B-24567</strain>
    </source>
</reference>
<dbReference type="Proteomes" id="UP000037773">
    <property type="component" value="Unassembled WGS sequence"/>
</dbReference>
<dbReference type="PROSITE" id="PS51257">
    <property type="entry name" value="PROKAR_LIPOPROTEIN"/>
    <property type="match status" value="1"/>
</dbReference>
<gene>
    <name evidence="1" type="ORF">ADK41_07255</name>
</gene>
<comment type="caution">
    <text evidence="1">The sequence shown here is derived from an EMBL/GenBank/DDBJ whole genome shotgun (WGS) entry which is preliminary data.</text>
</comment>